<dbReference type="EMBL" id="JABFNT010000096">
    <property type="protein sequence ID" value="NOJ81671.1"/>
    <property type="molecule type" value="Genomic_DNA"/>
</dbReference>
<protein>
    <recommendedName>
        <fullName evidence="3">Ava_C0101 and related proteins</fullName>
    </recommendedName>
</protein>
<name>A0A7Y4MT18_MYXXA</name>
<proteinExistence type="predicted"/>
<dbReference type="AlphaFoldDB" id="A0A7Y4MT18"/>
<evidence type="ECO:0008006" key="3">
    <source>
        <dbReference type="Google" id="ProtNLM"/>
    </source>
</evidence>
<dbReference type="InterPro" id="IPR046038">
    <property type="entry name" value="DUF5996"/>
</dbReference>
<reference evidence="1 2" key="1">
    <citation type="submission" date="2020-05" db="EMBL/GenBank/DDBJ databases">
        <authorList>
            <person name="Whitworth D."/>
        </authorList>
    </citation>
    <scope>NUCLEOTIDE SEQUENCE [LARGE SCALE GENOMIC DNA]</scope>
    <source>
        <strain evidence="1 2">AM005</strain>
    </source>
</reference>
<dbReference type="Proteomes" id="UP000533080">
    <property type="component" value="Unassembled WGS sequence"/>
</dbReference>
<gene>
    <name evidence="1" type="ORF">HNV28_25635</name>
</gene>
<comment type="caution">
    <text evidence="1">The sequence shown here is derived from an EMBL/GenBank/DDBJ whole genome shotgun (WGS) entry which is preliminary data.</text>
</comment>
<evidence type="ECO:0000313" key="1">
    <source>
        <dbReference type="EMBL" id="NOJ81671.1"/>
    </source>
</evidence>
<sequence length="339" mass="38123">MGAHPECRLGSKGGPMDNRDTVWPPLPLEAWQDTYATLHRYTQVVGKVKLALTPPQNHWWNVAFRVTARGMTTGLIPFGDGAFEVDFDFLSHELHVHANRGPSRVMALEPRPVAEFYRDFMATLRSMGIDVRIWAQPVEIPDDTTPFGEDWHHASYDGEAVEHWWRALLQATLVFEDFRARFTGKCSPVHFFWGSFDLAVTRFSGRPAPARPDADPITQEAYCEEVSSAGFWPGMQATGGAAFYSYAAPEPEGFARASVRPAQARYDANIKEYLLAYDDVRRAEDPKAYLLDFLQSTYEACADLGGWERERLERPLIVPESLRAARAVEEGTVAEQPAP</sequence>
<dbReference type="Pfam" id="PF19459">
    <property type="entry name" value="DUF5996"/>
    <property type="match status" value="1"/>
</dbReference>
<accession>A0A7Y4MT18</accession>
<evidence type="ECO:0000313" key="2">
    <source>
        <dbReference type="Proteomes" id="UP000533080"/>
    </source>
</evidence>
<organism evidence="1 2">
    <name type="scientific">Myxococcus xanthus</name>
    <dbReference type="NCBI Taxonomy" id="34"/>
    <lineage>
        <taxon>Bacteria</taxon>
        <taxon>Pseudomonadati</taxon>
        <taxon>Myxococcota</taxon>
        <taxon>Myxococcia</taxon>
        <taxon>Myxococcales</taxon>
        <taxon>Cystobacterineae</taxon>
        <taxon>Myxococcaceae</taxon>
        <taxon>Myxococcus</taxon>
    </lineage>
</organism>